<dbReference type="InterPro" id="IPR046960">
    <property type="entry name" value="PPR_At4g14850-like_plant"/>
</dbReference>
<dbReference type="InterPro" id="IPR011990">
    <property type="entry name" value="TPR-like_helical_dom_sf"/>
</dbReference>
<dbReference type="GO" id="GO:0009451">
    <property type="term" value="P:RNA modification"/>
    <property type="evidence" value="ECO:0007669"/>
    <property type="project" value="InterPro"/>
</dbReference>
<dbReference type="GO" id="GO:0003723">
    <property type="term" value="F:RNA binding"/>
    <property type="evidence" value="ECO:0007669"/>
    <property type="project" value="InterPro"/>
</dbReference>
<dbReference type="NCBIfam" id="TIGR00756">
    <property type="entry name" value="PPR"/>
    <property type="match status" value="1"/>
</dbReference>
<name>A0A6N2M7Y1_SALVM</name>
<dbReference type="Pfam" id="PF01535">
    <property type="entry name" value="PPR"/>
    <property type="match status" value="1"/>
</dbReference>
<dbReference type="Gene3D" id="1.25.40.10">
    <property type="entry name" value="Tetratricopeptide repeat domain"/>
    <property type="match status" value="1"/>
</dbReference>
<dbReference type="FunFam" id="1.25.40.10:FF:000396">
    <property type="entry name" value="Pentatricopeptide repeat-containing protein At2g36730"/>
    <property type="match status" value="1"/>
</dbReference>
<dbReference type="EMBL" id="CAADRP010001708">
    <property type="protein sequence ID" value="VFU49758.1"/>
    <property type="molecule type" value="Genomic_DNA"/>
</dbReference>
<sequence length="163" mass="18877">MDCRSFVFAFKAWEQFLGVLKGKSVHCVSWKMGFVSTLLVQNGLVHFYGMRGCLGLARQVFDEISERDVVSWTSMIDGYSKHRWCDEAVKLFDSMLMYSDVKPNEVTMISFIMLHKRDLRLGKTCHEYVKTRNVTRGCIFYGGNDRSEALAERLSARCQHRRA</sequence>
<evidence type="ECO:0000313" key="3">
    <source>
        <dbReference type="EMBL" id="VFU49758.1"/>
    </source>
</evidence>
<gene>
    <name evidence="3" type="ORF">SVIM_LOCUS328738</name>
</gene>
<reference evidence="3" key="1">
    <citation type="submission" date="2019-03" db="EMBL/GenBank/DDBJ databases">
        <authorList>
            <person name="Mank J."/>
            <person name="Almeida P."/>
        </authorList>
    </citation>
    <scope>NUCLEOTIDE SEQUENCE</scope>
    <source>
        <strain evidence="3">78183</strain>
    </source>
</reference>
<evidence type="ECO:0000256" key="2">
    <source>
        <dbReference type="PROSITE-ProRule" id="PRU00708"/>
    </source>
</evidence>
<dbReference type="PROSITE" id="PS51375">
    <property type="entry name" value="PPR"/>
    <property type="match status" value="1"/>
</dbReference>
<dbReference type="InterPro" id="IPR002885">
    <property type="entry name" value="PPR_rpt"/>
</dbReference>
<feature type="repeat" description="PPR" evidence="2">
    <location>
        <begin position="68"/>
        <end position="103"/>
    </location>
</feature>
<keyword evidence="1" id="KW-0677">Repeat</keyword>
<dbReference type="PANTHER" id="PTHR47926">
    <property type="entry name" value="PENTATRICOPEPTIDE REPEAT-CONTAINING PROTEIN"/>
    <property type="match status" value="1"/>
</dbReference>
<dbReference type="AlphaFoldDB" id="A0A6N2M7Y1"/>
<organism evidence="3">
    <name type="scientific">Salix viminalis</name>
    <name type="common">Common osier</name>
    <name type="synonym">Basket willow</name>
    <dbReference type="NCBI Taxonomy" id="40686"/>
    <lineage>
        <taxon>Eukaryota</taxon>
        <taxon>Viridiplantae</taxon>
        <taxon>Streptophyta</taxon>
        <taxon>Embryophyta</taxon>
        <taxon>Tracheophyta</taxon>
        <taxon>Spermatophyta</taxon>
        <taxon>Magnoliopsida</taxon>
        <taxon>eudicotyledons</taxon>
        <taxon>Gunneridae</taxon>
        <taxon>Pentapetalae</taxon>
        <taxon>rosids</taxon>
        <taxon>fabids</taxon>
        <taxon>Malpighiales</taxon>
        <taxon>Salicaceae</taxon>
        <taxon>Saliceae</taxon>
        <taxon>Salix</taxon>
    </lineage>
</organism>
<evidence type="ECO:0000256" key="1">
    <source>
        <dbReference type="ARBA" id="ARBA00022737"/>
    </source>
</evidence>
<proteinExistence type="predicted"/>
<accession>A0A6N2M7Y1</accession>
<evidence type="ECO:0008006" key="4">
    <source>
        <dbReference type="Google" id="ProtNLM"/>
    </source>
</evidence>
<protein>
    <recommendedName>
        <fullName evidence="4">Pentatricopeptide repeat-containing protein</fullName>
    </recommendedName>
</protein>